<evidence type="ECO:0000256" key="1">
    <source>
        <dbReference type="ARBA" id="ARBA00023125"/>
    </source>
</evidence>
<dbReference type="Proteomes" id="UP001597233">
    <property type="component" value="Unassembled WGS sequence"/>
</dbReference>
<dbReference type="InterPro" id="IPR036390">
    <property type="entry name" value="WH_DNA-bd_sf"/>
</dbReference>
<keyword evidence="4" id="KW-1185">Reference proteome</keyword>
<dbReference type="SMART" id="SM00347">
    <property type="entry name" value="HTH_MARR"/>
    <property type="match status" value="1"/>
</dbReference>
<dbReference type="PANTHER" id="PTHR33164:SF99">
    <property type="entry name" value="MARR FAMILY REGULATORY PROTEIN"/>
    <property type="match status" value="1"/>
</dbReference>
<organism evidence="3 4">
    <name type="scientific">Paenibacillus wenxiniae</name>
    <dbReference type="NCBI Taxonomy" id="1636843"/>
    <lineage>
        <taxon>Bacteria</taxon>
        <taxon>Bacillati</taxon>
        <taxon>Bacillota</taxon>
        <taxon>Bacilli</taxon>
        <taxon>Bacillales</taxon>
        <taxon>Paenibacillaceae</taxon>
        <taxon>Paenibacillus</taxon>
    </lineage>
</organism>
<dbReference type="RefSeq" id="WP_347327320.1">
    <property type="nucleotide sequence ID" value="NZ_JBCGUH010000025.1"/>
</dbReference>
<protein>
    <submittedName>
        <fullName evidence="3">MarR family winged helix-turn-helix transcriptional regulator</fullName>
    </submittedName>
</protein>
<proteinExistence type="predicted"/>
<sequence>MQHDPSIPDTGSPLVDHLVQLTYLIQTILLEAGAEHELSFIQIRLLGILRDREPGMQELAHHLNLDKSSVTGLINRAERRDMVERVPSPTDRRSFSVRLTDKGKDIVRTVGDEIERRIHNAARNLTEAERVQLTTLSAKMLYRD</sequence>
<evidence type="ECO:0000313" key="3">
    <source>
        <dbReference type="EMBL" id="MFD1887165.1"/>
    </source>
</evidence>
<name>A0ABW4RM96_9BACL</name>
<dbReference type="InterPro" id="IPR000835">
    <property type="entry name" value="HTH_MarR-typ"/>
</dbReference>
<dbReference type="PANTHER" id="PTHR33164">
    <property type="entry name" value="TRANSCRIPTIONAL REGULATOR, MARR FAMILY"/>
    <property type="match status" value="1"/>
</dbReference>
<feature type="domain" description="HTH marR-type" evidence="2">
    <location>
        <begin position="11"/>
        <end position="142"/>
    </location>
</feature>
<dbReference type="PROSITE" id="PS50995">
    <property type="entry name" value="HTH_MARR_2"/>
    <property type="match status" value="1"/>
</dbReference>
<keyword evidence="1" id="KW-0238">DNA-binding</keyword>
<dbReference type="PRINTS" id="PR00598">
    <property type="entry name" value="HTHMARR"/>
</dbReference>
<comment type="caution">
    <text evidence="3">The sequence shown here is derived from an EMBL/GenBank/DDBJ whole genome shotgun (WGS) entry which is preliminary data.</text>
</comment>
<dbReference type="InterPro" id="IPR039422">
    <property type="entry name" value="MarR/SlyA-like"/>
</dbReference>
<evidence type="ECO:0000259" key="2">
    <source>
        <dbReference type="PROSITE" id="PS50995"/>
    </source>
</evidence>
<gene>
    <name evidence="3" type="ORF">ACFSC9_16860</name>
</gene>
<dbReference type="SUPFAM" id="SSF46785">
    <property type="entry name" value="Winged helix' DNA-binding domain"/>
    <property type="match status" value="1"/>
</dbReference>
<accession>A0ABW4RM96</accession>
<dbReference type="Gene3D" id="1.10.10.10">
    <property type="entry name" value="Winged helix-like DNA-binding domain superfamily/Winged helix DNA-binding domain"/>
    <property type="match status" value="1"/>
</dbReference>
<dbReference type="EMBL" id="JBHUEH010000023">
    <property type="protein sequence ID" value="MFD1887165.1"/>
    <property type="molecule type" value="Genomic_DNA"/>
</dbReference>
<dbReference type="Pfam" id="PF12802">
    <property type="entry name" value="MarR_2"/>
    <property type="match status" value="1"/>
</dbReference>
<reference evidence="4" key="1">
    <citation type="journal article" date="2019" name="Int. J. Syst. Evol. Microbiol.">
        <title>The Global Catalogue of Microorganisms (GCM) 10K type strain sequencing project: providing services to taxonomists for standard genome sequencing and annotation.</title>
        <authorList>
            <consortium name="The Broad Institute Genomics Platform"/>
            <consortium name="The Broad Institute Genome Sequencing Center for Infectious Disease"/>
            <person name="Wu L."/>
            <person name="Ma J."/>
        </authorList>
    </citation>
    <scope>NUCLEOTIDE SEQUENCE [LARGE SCALE GENOMIC DNA]</scope>
    <source>
        <strain evidence="4">CCUG 54950</strain>
    </source>
</reference>
<dbReference type="InterPro" id="IPR036388">
    <property type="entry name" value="WH-like_DNA-bd_sf"/>
</dbReference>
<evidence type="ECO:0000313" key="4">
    <source>
        <dbReference type="Proteomes" id="UP001597233"/>
    </source>
</evidence>